<dbReference type="Proteomes" id="UP000516148">
    <property type="component" value="Chromosome"/>
</dbReference>
<sequence>MKQQKFSHFRSLVPPIGKTGQAALMMRHPFAQLTLATCLMLCAAPGVAQPAPLAAHVQPAAPPSIVARYQKADDYLGANLNTLIGNRDLQARFVADSKGVIYRGGSAAARQIDYLDLVTGASRTIVTETVLADLLGKAAAKPVTAATLNIEKPEFDPGSGVLKFGAFDKRWALDANGALSEAATGDSDGETGLSPDGRFRIVARNFNLFAVDVKSGRETALTRDGTREQPYGRSIPQLPDILKQGTEDPVMPVSVRWSPDSRQIMTWRLDTRGVAKLSMTQENPPGSFYPRSFSYIYPLAGAEKLPMADRLIIDVERALKKRKAKIVPIAVPSEALLYPAEPDMGWSGDKGRLMWTERGYGQQVVYTIDPKTGAATVTAREAAKPIVTVTSSFIQPAPELGGELAVSERSGWAQLYLVTPDAPDGGAPLTRGDWEVLSIEHVDAQRRSILLTGVGRERDRNPYWRALYRVTMDGSAPVLLTPEPLEHEISVSPDGRFAIDAMSSPTIPTRTVVRDTNDGRIIRELGRADPTALIASGYTAPELFKGVAADGTTPIYGMIYRPARFDPARRYPVIDSVYTGPTTTQVPTSWDETVSANANSVAQLGAIVVMIDGRGTSRRGQAFRLPAYQNLGEVGIDDHITMIRQMAARYPYIDTTRVGVYGGSAGGYDAARFILRRPTFFKVAVSSSGNHDLRLDKAWWPEVSMGIADVATWERNSNMSVAANLQGKLLLIHGDIDDNVPVTESFRLANALIQAKRDVDLVILPNTTHRVAQPFFWRKLRDYFTRNLLDEAPPALLPLTPVPADASTSTPSSSIQ</sequence>
<organism evidence="4 5">
    <name type="scientific">Sphingomonas alpina</name>
    <dbReference type="NCBI Taxonomy" id="653931"/>
    <lineage>
        <taxon>Bacteria</taxon>
        <taxon>Pseudomonadati</taxon>
        <taxon>Pseudomonadota</taxon>
        <taxon>Alphaproteobacteria</taxon>
        <taxon>Sphingomonadales</taxon>
        <taxon>Sphingomonadaceae</taxon>
        <taxon>Sphingomonas</taxon>
    </lineage>
</organism>
<gene>
    <name evidence="4" type="ORF">H3Z74_00270</name>
</gene>
<dbReference type="InterPro" id="IPR001375">
    <property type="entry name" value="Peptidase_S9_cat"/>
</dbReference>
<dbReference type="GO" id="GO:0008236">
    <property type="term" value="F:serine-type peptidase activity"/>
    <property type="evidence" value="ECO:0007669"/>
    <property type="project" value="InterPro"/>
</dbReference>
<dbReference type="Gene3D" id="3.40.50.1820">
    <property type="entry name" value="alpha/beta hydrolase"/>
    <property type="match status" value="1"/>
</dbReference>
<evidence type="ECO:0000259" key="3">
    <source>
        <dbReference type="Pfam" id="PF00930"/>
    </source>
</evidence>
<dbReference type="Pfam" id="PF00930">
    <property type="entry name" value="DPPIV_N"/>
    <property type="match status" value="1"/>
</dbReference>
<evidence type="ECO:0000313" key="5">
    <source>
        <dbReference type="Proteomes" id="UP000516148"/>
    </source>
</evidence>
<dbReference type="GO" id="GO:0006508">
    <property type="term" value="P:proteolysis"/>
    <property type="evidence" value="ECO:0007669"/>
    <property type="project" value="InterPro"/>
</dbReference>
<accession>A0A7H0LJ84</accession>
<dbReference type="Gene3D" id="2.140.10.30">
    <property type="entry name" value="Dipeptidylpeptidase IV, N-terminal domain"/>
    <property type="match status" value="1"/>
</dbReference>
<dbReference type="Pfam" id="PF00326">
    <property type="entry name" value="Peptidase_S9"/>
    <property type="match status" value="1"/>
</dbReference>
<dbReference type="PANTHER" id="PTHR11731">
    <property type="entry name" value="PROTEASE FAMILY S9B,C DIPEPTIDYL-PEPTIDASE IV-RELATED"/>
    <property type="match status" value="1"/>
</dbReference>
<dbReference type="InterPro" id="IPR050278">
    <property type="entry name" value="Serine_Prot_S9B/DPPIV"/>
</dbReference>
<feature type="domain" description="Peptidase S9 prolyl oligopeptidase catalytic" evidence="2">
    <location>
        <begin position="594"/>
        <end position="774"/>
    </location>
</feature>
<protein>
    <submittedName>
        <fullName evidence="4">DPP IV N-terminal domain-containing protein</fullName>
    </submittedName>
</protein>
<name>A0A7H0LJ84_9SPHN</name>
<dbReference type="EMBL" id="CP061038">
    <property type="protein sequence ID" value="QNQ09737.1"/>
    <property type="molecule type" value="Genomic_DNA"/>
</dbReference>
<reference evidence="4 5" key="1">
    <citation type="submission" date="2020-09" db="EMBL/GenBank/DDBJ databases">
        <title>Sphingomonas sp., a new species isolated from pork steak.</title>
        <authorList>
            <person name="Heidler von Heilborn D."/>
        </authorList>
    </citation>
    <scope>NUCLEOTIDE SEQUENCE [LARGE SCALE GENOMIC DNA]</scope>
    <source>
        <strain evidence="5">S8-3T</strain>
    </source>
</reference>
<dbReference type="RefSeq" id="WP_187762046.1">
    <property type="nucleotide sequence ID" value="NZ_CP061038.1"/>
</dbReference>
<dbReference type="SUPFAM" id="SSF53474">
    <property type="entry name" value="alpha/beta-Hydrolases"/>
    <property type="match status" value="1"/>
</dbReference>
<dbReference type="InterPro" id="IPR029058">
    <property type="entry name" value="AB_hydrolase_fold"/>
</dbReference>
<evidence type="ECO:0000313" key="4">
    <source>
        <dbReference type="EMBL" id="QNQ09737.1"/>
    </source>
</evidence>
<feature type="region of interest" description="Disordered" evidence="1">
    <location>
        <begin position="220"/>
        <end position="239"/>
    </location>
</feature>
<evidence type="ECO:0000256" key="1">
    <source>
        <dbReference type="SAM" id="MobiDB-lite"/>
    </source>
</evidence>
<proteinExistence type="predicted"/>
<dbReference type="AlphaFoldDB" id="A0A7H0LJ84"/>
<evidence type="ECO:0000259" key="2">
    <source>
        <dbReference type="Pfam" id="PF00326"/>
    </source>
</evidence>
<dbReference type="InterPro" id="IPR002469">
    <property type="entry name" value="Peptidase_S9B_N"/>
</dbReference>
<dbReference type="SUPFAM" id="SSF82171">
    <property type="entry name" value="DPP6 N-terminal domain-like"/>
    <property type="match status" value="1"/>
</dbReference>
<dbReference type="KEGG" id="spap:H3Z74_00270"/>
<keyword evidence="5" id="KW-1185">Reference proteome</keyword>
<feature type="domain" description="Dipeptidylpeptidase IV N-terminal" evidence="3">
    <location>
        <begin position="192"/>
        <end position="509"/>
    </location>
</feature>
<dbReference type="PANTHER" id="PTHR11731:SF118">
    <property type="entry name" value="BLR1971 PROTEIN"/>
    <property type="match status" value="1"/>
</dbReference>